<dbReference type="PANTHER" id="PTHR43685">
    <property type="entry name" value="GLYCOSYLTRANSFERASE"/>
    <property type="match status" value="1"/>
</dbReference>
<gene>
    <name evidence="2" type="ORF">PhaeoP63_02985</name>
</gene>
<proteinExistence type="predicted"/>
<dbReference type="SUPFAM" id="SSF53448">
    <property type="entry name" value="Nucleotide-diphospho-sugar transferases"/>
    <property type="match status" value="1"/>
</dbReference>
<evidence type="ECO:0000259" key="1">
    <source>
        <dbReference type="Pfam" id="PF00535"/>
    </source>
</evidence>
<dbReference type="InterPro" id="IPR029044">
    <property type="entry name" value="Nucleotide-diphossugar_trans"/>
</dbReference>
<name>A0AAC9ZAK3_9RHOB</name>
<dbReference type="PANTHER" id="PTHR43685:SF2">
    <property type="entry name" value="GLYCOSYLTRANSFERASE 2-LIKE DOMAIN-CONTAINING PROTEIN"/>
    <property type="match status" value="1"/>
</dbReference>
<dbReference type="GeneID" id="31847360"/>
<evidence type="ECO:0000313" key="2">
    <source>
        <dbReference type="EMBL" id="ATF07036.1"/>
    </source>
</evidence>
<sequence>MNKYRYSVVLLTYNQQDYVKEAVEAVLAQESDPIEILLSDDCSQDDTFEVMRALVADYAGPHSVVLNKNPQNLGVNKHIERCFELSSGDVIIAASGDDISLPGRVARTIEVFERDDPLLSFSHGHVETLDGKPMPKSYAKATFYTRTDAMSAACSMQLFLGATCAWHKELFRKYGPIQFADCYEDLVLGFRAALEGRVAFIDEELIVYRVGMGQTSTARRIADAEAFRNKRLIEVGREIFLLRQRLADAQVFGLSDQDPIVKAMRRRLEERQLRRSYLEGGLRKLGVSAWRHPSWVLGFALSERRRLKKALKTA</sequence>
<dbReference type="Gene3D" id="3.90.550.10">
    <property type="entry name" value="Spore Coat Polysaccharide Biosynthesis Protein SpsA, Chain A"/>
    <property type="match status" value="1"/>
</dbReference>
<dbReference type="Proteomes" id="UP000217545">
    <property type="component" value="Chromosome"/>
</dbReference>
<dbReference type="InterPro" id="IPR001173">
    <property type="entry name" value="Glyco_trans_2-like"/>
</dbReference>
<dbReference type="InterPro" id="IPR050834">
    <property type="entry name" value="Glycosyltransf_2"/>
</dbReference>
<reference evidence="2 3" key="1">
    <citation type="journal article" date="2017" name="Front. Microbiol.">
        <title>Phaeobacter piscinae sp. nov., a species of the Roseobacter group and potential aquaculture probiont.</title>
        <authorList>
            <person name="Sonnenschein E.C."/>
            <person name="Phippen C.B.W."/>
            <person name="Nielsen K.F."/>
            <person name="Mateiu R.V."/>
            <person name="Melchiorsen J."/>
            <person name="Gram L."/>
            <person name="Overmann J."/>
            <person name="Freese H.M."/>
        </authorList>
    </citation>
    <scope>NUCLEOTIDE SEQUENCE [LARGE SCALE GENOMIC DNA]</scope>
    <source>
        <strain evidence="2 3">P63</strain>
    </source>
</reference>
<evidence type="ECO:0000313" key="3">
    <source>
        <dbReference type="Proteomes" id="UP000217545"/>
    </source>
</evidence>
<accession>A0AAC9ZAK3</accession>
<dbReference type="EMBL" id="CP010784">
    <property type="protein sequence ID" value="ATF07036.1"/>
    <property type="molecule type" value="Genomic_DNA"/>
</dbReference>
<feature type="domain" description="Glycosyltransferase 2-like" evidence="1">
    <location>
        <begin position="7"/>
        <end position="174"/>
    </location>
</feature>
<dbReference type="GO" id="GO:0016740">
    <property type="term" value="F:transferase activity"/>
    <property type="evidence" value="ECO:0007669"/>
    <property type="project" value="UniProtKB-KW"/>
</dbReference>
<dbReference type="RefSeq" id="WP_024098350.1">
    <property type="nucleotide sequence ID" value="NZ_CP010588.1"/>
</dbReference>
<dbReference type="Pfam" id="PF00535">
    <property type="entry name" value="Glycos_transf_2"/>
    <property type="match status" value="1"/>
</dbReference>
<dbReference type="AlphaFoldDB" id="A0AAC9ZAK3"/>
<protein>
    <submittedName>
        <fullName evidence="2">Glycosyl transferase</fullName>
    </submittedName>
</protein>
<organism evidence="2 3">
    <name type="scientific">Phaeobacter gallaeciensis</name>
    <dbReference type="NCBI Taxonomy" id="60890"/>
    <lineage>
        <taxon>Bacteria</taxon>
        <taxon>Pseudomonadati</taxon>
        <taxon>Pseudomonadota</taxon>
        <taxon>Alphaproteobacteria</taxon>
        <taxon>Rhodobacterales</taxon>
        <taxon>Roseobacteraceae</taxon>
        <taxon>Phaeobacter</taxon>
    </lineage>
</organism>
<keyword evidence="2" id="KW-0808">Transferase</keyword>